<dbReference type="AlphaFoldDB" id="A0AAN7P2Q5"/>
<proteinExistence type="predicted"/>
<protein>
    <recommendedName>
        <fullName evidence="3">Protein sleepless</fullName>
    </recommendedName>
</protein>
<evidence type="ECO:0000313" key="1">
    <source>
        <dbReference type="EMBL" id="KAK4873998.1"/>
    </source>
</evidence>
<dbReference type="EMBL" id="JARPUR010000006">
    <property type="protein sequence ID" value="KAK4873998.1"/>
    <property type="molecule type" value="Genomic_DNA"/>
</dbReference>
<accession>A0AAN7P2Q5</accession>
<evidence type="ECO:0008006" key="3">
    <source>
        <dbReference type="Google" id="ProtNLM"/>
    </source>
</evidence>
<sequence>MSITLATSLNCYACNRNACKTKTYTKMDCIVKTGNPIVDSLKAALNPQCIKIEGIDSAGNPFQERNCTDNLGPSTCTLITNTISMVEKAKNVQCHICDTNYCNSGTQLFATISLVISSILFFF</sequence>
<reference evidence="2" key="1">
    <citation type="submission" date="2023-01" db="EMBL/GenBank/DDBJ databases">
        <title>Key to firefly adult light organ development and bioluminescence: homeobox transcription factors regulate luciferase expression and transportation to peroxisome.</title>
        <authorList>
            <person name="Fu X."/>
        </authorList>
    </citation>
    <scope>NUCLEOTIDE SEQUENCE [LARGE SCALE GENOMIC DNA]</scope>
</reference>
<evidence type="ECO:0000313" key="2">
    <source>
        <dbReference type="Proteomes" id="UP001353858"/>
    </source>
</evidence>
<comment type="caution">
    <text evidence="1">The sequence shown here is derived from an EMBL/GenBank/DDBJ whole genome shotgun (WGS) entry which is preliminary data.</text>
</comment>
<name>A0AAN7P2Q5_9COLE</name>
<keyword evidence="2" id="KW-1185">Reference proteome</keyword>
<organism evidence="1 2">
    <name type="scientific">Aquatica leii</name>
    <dbReference type="NCBI Taxonomy" id="1421715"/>
    <lineage>
        <taxon>Eukaryota</taxon>
        <taxon>Metazoa</taxon>
        <taxon>Ecdysozoa</taxon>
        <taxon>Arthropoda</taxon>
        <taxon>Hexapoda</taxon>
        <taxon>Insecta</taxon>
        <taxon>Pterygota</taxon>
        <taxon>Neoptera</taxon>
        <taxon>Endopterygota</taxon>
        <taxon>Coleoptera</taxon>
        <taxon>Polyphaga</taxon>
        <taxon>Elateriformia</taxon>
        <taxon>Elateroidea</taxon>
        <taxon>Lampyridae</taxon>
        <taxon>Luciolinae</taxon>
        <taxon>Aquatica</taxon>
    </lineage>
</organism>
<dbReference type="Proteomes" id="UP001353858">
    <property type="component" value="Unassembled WGS sequence"/>
</dbReference>
<gene>
    <name evidence="1" type="ORF">RN001_013358</name>
</gene>